<organism evidence="3">
    <name type="scientific">Rosellinia necatrix</name>
    <name type="common">White root-rot fungus</name>
    <dbReference type="NCBI Taxonomy" id="77044"/>
    <lineage>
        <taxon>Eukaryota</taxon>
        <taxon>Fungi</taxon>
        <taxon>Dikarya</taxon>
        <taxon>Ascomycota</taxon>
        <taxon>Pezizomycotina</taxon>
        <taxon>Sordariomycetes</taxon>
        <taxon>Xylariomycetidae</taxon>
        <taxon>Xylariales</taxon>
        <taxon>Xylariaceae</taxon>
        <taxon>Rosellinia</taxon>
    </lineage>
</organism>
<evidence type="ECO:0000313" key="4">
    <source>
        <dbReference type="Proteomes" id="UP000054516"/>
    </source>
</evidence>
<gene>
    <name evidence="3" type="ORF">SAMD00023353_0900210</name>
</gene>
<feature type="transmembrane region" description="Helical" evidence="2">
    <location>
        <begin position="78"/>
        <end position="100"/>
    </location>
</feature>
<dbReference type="PANTHER" id="PTHR35394">
    <property type="entry name" value="DUF3176 DOMAIN-CONTAINING PROTEIN"/>
    <property type="match status" value="1"/>
</dbReference>
<feature type="region of interest" description="Disordered" evidence="1">
    <location>
        <begin position="32"/>
        <end position="71"/>
    </location>
</feature>
<keyword evidence="2" id="KW-0472">Membrane</keyword>
<sequence>MHHHQAIASDSTTIPPGAFNAELDTYRSLVNNDSRQNQNGNPRNRDSDYDSLLEFPKSEDGEDTRPGNDDRRQRLKSWGWELSSCVLSLASFFAIIAVLFFENGKPLEQWSWRIGPTAVVSFITTIAKSSMLLAVAEVIGQLKWNHFHGRARPIMDLQTFDSAGRGPLGAAVFVGKNHIKTSFASIAAMVVILSLLVDPFMQLIFAFPTHSRHDTGLTASFKSATIYDPHSSFYNPNRFGPSLTDSKMQSAIISTIGGQTTPPIAMCTSGNCTWASIATLGVCSACMNVTLQIEVECPRDESANLSRCYYTFPSGGNLSAVAFTPGGAGAKQPTRWNSSATFPPSLVEGSPMENETAALASFNAIQIVGDGSSTALLQNPIAWQCALAFCEKIYRNVTAENGLVRFPASDQGILSIMEGNACDETQCYTLKTNSSPPLTTYKVNTQDYPWAFESQIVISRPALLLRILDGSLPL</sequence>
<dbReference type="InterPro" id="IPR021514">
    <property type="entry name" value="DUF3176"/>
</dbReference>
<keyword evidence="2" id="KW-0812">Transmembrane</keyword>
<keyword evidence="2" id="KW-1133">Transmembrane helix</keyword>
<dbReference type="AlphaFoldDB" id="A0A1W2THG6"/>
<feature type="transmembrane region" description="Helical" evidence="2">
    <location>
        <begin position="120"/>
        <end position="140"/>
    </location>
</feature>
<dbReference type="Pfam" id="PF11374">
    <property type="entry name" value="DUF3176"/>
    <property type="match status" value="1"/>
</dbReference>
<dbReference type="Proteomes" id="UP000054516">
    <property type="component" value="Unassembled WGS sequence"/>
</dbReference>
<name>A0A1W2THG6_ROSNE</name>
<dbReference type="OrthoDB" id="5376804at2759"/>
<reference evidence="3" key="1">
    <citation type="submission" date="2016-03" db="EMBL/GenBank/DDBJ databases">
        <title>Draft genome sequence of Rosellinia necatrix.</title>
        <authorList>
            <person name="Kanematsu S."/>
        </authorList>
    </citation>
    <scope>NUCLEOTIDE SEQUENCE [LARGE SCALE GENOMIC DNA]</scope>
    <source>
        <strain evidence="3">W97</strain>
    </source>
</reference>
<dbReference type="STRING" id="77044.A0A1W2THG6"/>
<dbReference type="EMBL" id="DF977454">
    <property type="protein sequence ID" value="GAP87558.2"/>
    <property type="molecule type" value="Genomic_DNA"/>
</dbReference>
<feature type="transmembrane region" description="Helical" evidence="2">
    <location>
        <begin position="186"/>
        <end position="207"/>
    </location>
</feature>
<evidence type="ECO:0000256" key="2">
    <source>
        <dbReference type="SAM" id="Phobius"/>
    </source>
</evidence>
<accession>A0A1W2THG6</accession>
<protein>
    <submittedName>
        <fullName evidence="3">Uncharacterized protein</fullName>
    </submittedName>
</protein>
<keyword evidence="4" id="KW-1185">Reference proteome</keyword>
<dbReference type="PANTHER" id="PTHR35394:SF5">
    <property type="entry name" value="DUF3176 DOMAIN-CONTAINING PROTEIN"/>
    <property type="match status" value="1"/>
</dbReference>
<feature type="compositionally biased region" description="Basic and acidic residues" evidence="1">
    <location>
        <begin position="56"/>
        <end position="71"/>
    </location>
</feature>
<feature type="compositionally biased region" description="Polar residues" evidence="1">
    <location>
        <begin position="32"/>
        <end position="42"/>
    </location>
</feature>
<evidence type="ECO:0000313" key="3">
    <source>
        <dbReference type="EMBL" id="GAP87558.2"/>
    </source>
</evidence>
<proteinExistence type="predicted"/>
<evidence type="ECO:0000256" key="1">
    <source>
        <dbReference type="SAM" id="MobiDB-lite"/>
    </source>
</evidence>